<dbReference type="EMBL" id="WIUZ02000002">
    <property type="protein sequence ID" value="KAF9790393.1"/>
    <property type="molecule type" value="Genomic_DNA"/>
</dbReference>
<dbReference type="PROSITE" id="PS50097">
    <property type="entry name" value="BTB"/>
    <property type="match status" value="1"/>
</dbReference>
<dbReference type="Pfam" id="PF00651">
    <property type="entry name" value="BTB"/>
    <property type="match status" value="1"/>
</dbReference>
<sequence>MHYYNFNCTDAVLRSLDGEEFPVHRLILGLSSPVFQGMLGLPQPNTNTSKKSTIDLSDPSDTLKPFIQYLYPRSPPKITDISMWAALYAIADKYNAEVVMEPLRDMLIPRFLETHPLRVYAFASQWGFEEEARIASRRTLTMDILNDFPREEAEFMGGAACQQLLFLHFNRREAARAVVGNHPPPSSNSPLCQCPPPNYTCLVLALCQHVATRPWLTAEELYGEVGKWDYPGKCNSTCRNTIKNMSAYFSSLLKGLSDLPQTI</sequence>
<evidence type="ECO:0000259" key="1">
    <source>
        <dbReference type="PROSITE" id="PS50097"/>
    </source>
</evidence>
<dbReference type="SUPFAM" id="SSF54695">
    <property type="entry name" value="POZ domain"/>
    <property type="match status" value="1"/>
</dbReference>
<dbReference type="InterPro" id="IPR000210">
    <property type="entry name" value="BTB/POZ_dom"/>
</dbReference>
<gene>
    <name evidence="2" type="ORF">BJ322DRAFT_999174</name>
</gene>
<dbReference type="Proteomes" id="UP000736335">
    <property type="component" value="Unassembled WGS sequence"/>
</dbReference>
<proteinExistence type="predicted"/>
<organism evidence="2 3">
    <name type="scientific">Thelephora terrestris</name>
    <dbReference type="NCBI Taxonomy" id="56493"/>
    <lineage>
        <taxon>Eukaryota</taxon>
        <taxon>Fungi</taxon>
        <taxon>Dikarya</taxon>
        <taxon>Basidiomycota</taxon>
        <taxon>Agaricomycotina</taxon>
        <taxon>Agaricomycetes</taxon>
        <taxon>Thelephorales</taxon>
        <taxon>Thelephoraceae</taxon>
        <taxon>Thelephora</taxon>
    </lineage>
</organism>
<reference evidence="2" key="2">
    <citation type="submission" date="2020-11" db="EMBL/GenBank/DDBJ databases">
        <authorList>
            <consortium name="DOE Joint Genome Institute"/>
            <person name="Kuo A."/>
            <person name="Miyauchi S."/>
            <person name="Kiss E."/>
            <person name="Drula E."/>
            <person name="Kohler A."/>
            <person name="Sanchez-Garcia M."/>
            <person name="Andreopoulos B."/>
            <person name="Barry K.W."/>
            <person name="Bonito G."/>
            <person name="Buee M."/>
            <person name="Carver A."/>
            <person name="Chen C."/>
            <person name="Cichocki N."/>
            <person name="Clum A."/>
            <person name="Culley D."/>
            <person name="Crous P.W."/>
            <person name="Fauchery L."/>
            <person name="Girlanda M."/>
            <person name="Hayes R."/>
            <person name="Keri Z."/>
            <person name="Labutti K."/>
            <person name="Lipzen A."/>
            <person name="Lombard V."/>
            <person name="Magnuson J."/>
            <person name="Maillard F."/>
            <person name="Morin E."/>
            <person name="Murat C."/>
            <person name="Nolan M."/>
            <person name="Ohm R."/>
            <person name="Pangilinan J."/>
            <person name="Pereira M."/>
            <person name="Perotto S."/>
            <person name="Peter M."/>
            <person name="Riley R."/>
            <person name="Sitrit Y."/>
            <person name="Stielow B."/>
            <person name="Szollosi G."/>
            <person name="Zifcakova L."/>
            <person name="Stursova M."/>
            <person name="Spatafora J.W."/>
            <person name="Tedersoo L."/>
            <person name="Vaario L.-M."/>
            <person name="Yamada A."/>
            <person name="Yan M."/>
            <person name="Wang P."/>
            <person name="Xu J."/>
            <person name="Bruns T."/>
            <person name="Baldrian P."/>
            <person name="Vilgalys R."/>
            <person name="Henrissat B."/>
            <person name="Grigoriev I.V."/>
            <person name="Hibbett D."/>
            <person name="Nagy L.G."/>
            <person name="Martin F.M."/>
        </authorList>
    </citation>
    <scope>NUCLEOTIDE SEQUENCE</scope>
    <source>
        <strain evidence="2">UH-Tt-Lm1</strain>
    </source>
</reference>
<dbReference type="OrthoDB" id="3357985at2759"/>
<feature type="domain" description="BTB" evidence="1">
    <location>
        <begin position="9"/>
        <end position="71"/>
    </location>
</feature>
<name>A0A9P6HLR4_9AGAM</name>
<comment type="caution">
    <text evidence="2">The sequence shown here is derived from an EMBL/GenBank/DDBJ whole genome shotgun (WGS) entry which is preliminary data.</text>
</comment>
<protein>
    <recommendedName>
        <fullName evidence="1">BTB domain-containing protein</fullName>
    </recommendedName>
</protein>
<keyword evidence="3" id="KW-1185">Reference proteome</keyword>
<accession>A0A9P6HLR4</accession>
<dbReference type="InterPro" id="IPR011333">
    <property type="entry name" value="SKP1/BTB/POZ_sf"/>
</dbReference>
<evidence type="ECO:0000313" key="3">
    <source>
        <dbReference type="Proteomes" id="UP000736335"/>
    </source>
</evidence>
<reference evidence="2" key="1">
    <citation type="journal article" date="2020" name="Nat. Commun.">
        <title>Large-scale genome sequencing of mycorrhizal fungi provides insights into the early evolution of symbiotic traits.</title>
        <authorList>
            <person name="Miyauchi S."/>
            <person name="Kiss E."/>
            <person name="Kuo A."/>
            <person name="Drula E."/>
            <person name="Kohler A."/>
            <person name="Sanchez-Garcia M."/>
            <person name="Morin E."/>
            <person name="Andreopoulos B."/>
            <person name="Barry K.W."/>
            <person name="Bonito G."/>
            <person name="Buee M."/>
            <person name="Carver A."/>
            <person name="Chen C."/>
            <person name="Cichocki N."/>
            <person name="Clum A."/>
            <person name="Culley D."/>
            <person name="Crous P.W."/>
            <person name="Fauchery L."/>
            <person name="Girlanda M."/>
            <person name="Hayes R.D."/>
            <person name="Keri Z."/>
            <person name="LaButti K."/>
            <person name="Lipzen A."/>
            <person name="Lombard V."/>
            <person name="Magnuson J."/>
            <person name="Maillard F."/>
            <person name="Murat C."/>
            <person name="Nolan M."/>
            <person name="Ohm R.A."/>
            <person name="Pangilinan J."/>
            <person name="Pereira M.F."/>
            <person name="Perotto S."/>
            <person name="Peter M."/>
            <person name="Pfister S."/>
            <person name="Riley R."/>
            <person name="Sitrit Y."/>
            <person name="Stielow J.B."/>
            <person name="Szollosi G."/>
            <person name="Zifcakova L."/>
            <person name="Stursova M."/>
            <person name="Spatafora J.W."/>
            <person name="Tedersoo L."/>
            <person name="Vaario L.M."/>
            <person name="Yamada A."/>
            <person name="Yan M."/>
            <person name="Wang P."/>
            <person name="Xu J."/>
            <person name="Bruns T."/>
            <person name="Baldrian P."/>
            <person name="Vilgalys R."/>
            <person name="Dunand C."/>
            <person name="Henrissat B."/>
            <person name="Grigoriev I.V."/>
            <person name="Hibbett D."/>
            <person name="Nagy L.G."/>
            <person name="Martin F.M."/>
        </authorList>
    </citation>
    <scope>NUCLEOTIDE SEQUENCE</scope>
    <source>
        <strain evidence="2">UH-Tt-Lm1</strain>
    </source>
</reference>
<evidence type="ECO:0000313" key="2">
    <source>
        <dbReference type="EMBL" id="KAF9790393.1"/>
    </source>
</evidence>
<dbReference type="SMART" id="SM00225">
    <property type="entry name" value="BTB"/>
    <property type="match status" value="1"/>
</dbReference>
<dbReference type="Gene3D" id="3.30.710.10">
    <property type="entry name" value="Potassium Channel Kv1.1, Chain A"/>
    <property type="match status" value="1"/>
</dbReference>
<dbReference type="AlphaFoldDB" id="A0A9P6HLR4"/>